<accession>A0A812KQ43</accession>
<name>A0A812KQ43_9DINO</name>
<dbReference type="OrthoDB" id="442000at2759"/>
<feature type="compositionally biased region" description="Basic and acidic residues" evidence="1">
    <location>
        <begin position="357"/>
        <end position="374"/>
    </location>
</feature>
<reference evidence="2" key="1">
    <citation type="submission" date="2021-02" db="EMBL/GenBank/DDBJ databases">
        <authorList>
            <person name="Dougan E. K."/>
            <person name="Rhodes N."/>
            <person name="Thang M."/>
            <person name="Chan C."/>
        </authorList>
    </citation>
    <scope>NUCLEOTIDE SEQUENCE</scope>
</reference>
<feature type="region of interest" description="Disordered" evidence="1">
    <location>
        <begin position="299"/>
        <end position="344"/>
    </location>
</feature>
<evidence type="ECO:0000313" key="2">
    <source>
        <dbReference type="EMBL" id="CAE7231037.1"/>
    </source>
</evidence>
<protein>
    <submittedName>
        <fullName evidence="2">Uncharacterized protein</fullName>
    </submittedName>
</protein>
<dbReference type="EMBL" id="CAJNDS010000735">
    <property type="protein sequence ID" value="CAE7231037.1"/>
    <property type="molecule type" value="Genomic_DNA"/>
</dbReference>
<comment type="caution">
    <text evidence="2">The sequence shown here is derived from an EMBL/GenBank/DDBJ whole genome shotgun (WGS) entry which is preliminary data.</text>
</comment>
<sequence length="1067" mass="117644">MQQYGCQDLVQELDHLQNLCSMLPDSPVAASMASTFCTKLKSYQSWSSEAICQLLAKTQASTFPEAMKSGILDTIQNLSTSQGSHLKLVNSGQSVPNLAPYLTHSDWTALTTYVTQTDQLQVLAKRLKGMGVQSLKEGTKAQAVAVMLMVQSGQGRPCLSPDSIISAVADFAAVFQALPATSCPGAATDPANPNEMGEVWLGKAYPTDKPLGQEPCMAPWLKKVPLRNTHASLAANKGTRFRGKRPPATPQAAITFEEELEQLKLKHGHQPKSPAPLPLQSFGAPTKTVAAATANQVLPWLPPAPSQPTAAAKAEDTKPPTETAGKETAATDPTKNDQSPKQEKKTLEQFEKEAFAKLQSKKNETKKQAKETKQSKGMKRPAAAPQLLTFKAALPAHSQSALAAFVDAAKEQGLPEKSSSNDQRKARDELLQSCHGGPLGPLIQEAEVTTDDGAKVTMYFANLLVYLASLFQMGGSFHDLVQRKHRANPSSVSKPWQLSIYSDEVIPGNVLGPAQRKLWAIYASFQEMDQFLHHEDLWLTISLERSSFVSQVQGGVGQIMSKILEAIFANAHMEPQAGFLLKSPCGPGSDVRLHFRWAICLADGAAHKQIWSSKGDAGTKFCILCANIHSGQPTTGDDEDTMDHRTTKYSQLVLTTDEDVVQSFHRLNERRATCRTKAEFSQWQQATGWTWNAHALLLNQTLLAKNQVKPVSQFCHDWMHGILQGTAPVVLFHTFHAISEHYNIWEAMGPYMAMWNFPGATKAGHLAGLFDASKVAKYKSSHKFSCQASDLLGIYPVVRHFLHSVLVPSGTCPKPCQAFLSQACLLDQVHQGVMYGATTRASLLEAAEESIQSFQQANFDVGLMRKWHWLLHLPDFLHRHGCLLSTFTSERKHKTISAFATRLQKTTAFEIHLMKQVLAMEITTLTEPGRFPDSCQLVKPKKPNKQQLQFLNQFVDCSASEAKVASVARLARGGAIHAQDVVVFRQDNGRWDLGQVLFHLELGDDKATLVQRWRPTETQKTKQFAKCSITNEQGFVTMDSILYPLVYSKTSESEATVLLQYQLYHRL</sequence>
<evidence type="ECO:0000256" key="1">
    <source>
        <dbReference type="SAM" id="MobiDB-lite"/>
    </source>
</evidence>
<feature type="region of interest" description="Disordered" evidence="1">
    <location>
        <begin position="357"/>
        <end position="381"/>
    </location>
</feature>
<gene>
    <name evidence="2" type="ORF">SNAT2548_LOCUS9442</name>
</gene>
<feature type="compositionally biased region" description="Basic and acidic residues" evidence="1">
    <location>
        <begin position="334"/>
        <end position="344"/>
    </location>
</feature>
<organism evidence="2 3">
    <name type="scientific">Symbiodinium natans</name>
    <dbReference type="NCBI Taxonomy" id="878477"/>
    <lineage>
        <taxon>Eukaryota</taxon>
        <taxon>Sar</taxon>
        <taxon>Alveolata</taxon>
        <taxon>Dinophyceae</taxon>
        <taxon>Suessiales</taxon>
        <taxon>Symbiodiniaceae</taxon>
        <taxon>Symbiodinium</taxon>
    </lineage>
</organism>
<proteinExistence type="predicted"/>
<evidence type="ECO:0000313" key="3">
    <source>
        <dbReference type="Proteomes" id="UP000604046"/>
    </source>
</evidence>
<keyword evidence="3" id="KW-1185">Reference proteome</keyword>
<dbReference type="AlphaFoldDB" id="A0A812KQ43"/>
<dbReference type="Proteomes" id="UP000604046">
    <property type="component" value="Unassembled WGS sequence"/>
</dbReference>